<comment type="caution">
    <text evidence="4">The sequence shown here is derived from an EMBL/GenBank/DDBJ whole genome shotgun (WGS) entry which is preliminary data.</text>
</comment>
<organism evidence="4 5">
    <name type="scientific">Nocardioides jiangxiensis</name>
    <dbReference type="NCBI Taxonomy" id="3064524"/>
    <lineage>
        <taxon>Bacteria</taxon>
        <taxon>Bacillati</taxon>
        <taxon>Actinomycetota</taxon>
        <taxon>Actinomycetes</taxon>
        <taxon>Propionibacteriales</taxon>
        <taxon>Nocardioidaceae</taxon>
        <taxon>Nocardioides</taxon>
    </lineage>
</organism>
<dbReference type="InterPro" id="IPR003337">
    <property type="entry name" value="Trehalose_PPase"/>
</dbReference>
<keyword evidence="1 3" id="KW-0378">Hydrolase</keyword>
<accession>A0ABT9AYV3</accession>
<name>A0ABT9AYV3_9ACTN</name>
<keyword evidence="3" id="KW-0479">Metal-binding</keyword>
<keyword evidence="5" id="KW-1185">Reference proteome</keyword>
<evidence type="ECO:0000256" key="1">
    <source>
        <dbReference type="ARBA" id="ARBA00022801"/>
    </source>
</evidence>
<dbReference type="EMBL" id="JAUQTA010000001">
    <property type="protein sequence ID" value="MDO7867762.1"/>
    <property type="molecule type" value="Genomic_DNA"/>
</dbReference>
<dbReference type="Proteomes" id="UP001233314">
    <property type="component" value="Unassembled WGS sequence"/>
</dbReference>
<dbReference type="InterPro" id="IPR044651">
    <property type="entry name" value="OTSB-like"/>
</dbReference>
<sequence length="284" mass="30206">MRFTSPDAMQRYAALARVAAGTVVGLDFDGTLAPIVEDPEKARIHPRGPGILLDLAAQVRGIAIVTGRPARQVVALGALDDLGTAFSDQGRELQVFGQYGNERWSSRDRRVLGPRPPHGLASFLGELPRILRRCDAADAYVEDKGLAVAVHTRRLEAPEAAFQRLLPELAIAAERHGMKVEPGRQVIEIRAPGADKGDVVQKLAHDLGALGVCFVGDDLGDLDAFHAVQALREDGMTTLLVCSASDEESALVPLSDVVVAGPDGVLQFLATLARDAAASARSEE</sequence>
<protein>
    <recommendedName>
        <fullName evidence="3">Trehalose 6-phosphate phosphatase</fullName>
        <ecNumber evidence="3">3.1.3.12</ecNumber>
    </recommendedName>
</protein>
<comment type="cofactor">
    <cofactor evidence="3">
        <name>Mg(2+)</name>
        <dbReference type="ChEBI" id="CHEBI:18420"/>
    </cofactor>
</comment>
<dbReference type="PANTHER" id="PTHR43768:SF3">
    <property type="entry name" value="TREHALOSE 6-PHOSPHATE PHOSPHATASE"/>
    <property type="match status" value="1"/>
</dbReference>
<gene>
    <name evidence="4" type="primary">otsB</name>
    <name evidence="4" type="ORF">Q5722_05195</name>
</gene>
<proteinExistence type="inferred from homology"/>
<evidence type="ECO:0000313" key="4">
    <source>
        <dbReference type="EMBL" id="MDO7867762.1"/>
    </source>
</evidence>
<dbReference type="InterPro" id="IPR023214">
    <property type="entry name" value="HAD_sf"/>
</dbReference>
<dbReference type="RefSeq" id="WP_305027147.1">
    <property type="nucleotide sequence ID" value="NZ_JAUQTA010000001.1"/>
</dbReference>
<dbReference type="InterPro" id="IPR036412">
    <property type="entry name" value="HAD-like_sf"/>
</dbReference>
<dbReference type="Gene3D" id="3.30.70.1020">
    <property type="entry name" value="Trehalose-6-phosphate phosphatase related protein, domain 2"/>
    <property type="match status" value="1"/>
</dbReference>
<comment type="similarity">
    <text evidence="3">Belongs to the trehalose phosphatase family.</text>
</comment>
<dbReference type="Gene3D" id="3.40.50.1000">
    <property type="entry name" value="HAD superfamily/HAD-like"/>
    <property type="match status" value="1"/>
</dbReference>
<keyword evidence="3" id="KW-0460">Magnesium</keyword>
<dbReference type="PANTHER" id="PTHR43768">
    <property type="entry name" value="TREHALOSE 6-PHOSPHATE PHOSPHATASE"/>
    <property type="match status" value="1"/>
</dbReference>
<evidence type="ECO:0000256" key="2">
    <source>
        <dbReference type="ARBA" id="ARBA00024179"/>
    </source>
</evidence>
<dbReference type="NCBIfam" id="TIGR00685">
    <property type="entry name" value="T6PP"/>
    <property type="match status" value="1"/>
</dbReference>
<dbReference type="Pfam" id="PF02358">
    <property type="entry name" value="Trehalose_PPase"/>
    <property type="match status" value="2"/>
</dbReference>
<comment type="catalytic activity">
    <reaction evidence="3">
        <text>alpha,alpha-trehalose 6-phosphate + H2O = alpha,alpha-trehalose + phosphate</text>
        <dbReference type="Rhea" id="RHEA:23420"/>
        <dbReference type="ChEBI" id="CHEBI:15377"/>
        <dbReference type="ChEBI" id="CHEBI:16551"/>
        <dbReference type="ChEBI" id="CHEBI:43474"/>
        <dbReference type="ChEBI" id="CHEBI:58429"/>
        <dbReference type="EC" id="3.1.3.12"/>
    </reaction>
</comment>
<dbReference type="EC" id="3.1.3.12" evidence="3"/>
<dbReference type="GO" id="GO:0004805">
    <property type="term" value="F:trehalose-phosphatase activity"/>
    <property type="evidence" value="ECO:0007669"/>
    <property type="project" value="UniProtKB-EC"/>
</dbReference>
<comment type="pathway">
    <text evidence="3">Glycan biosynthesis; trehalose biosynthesis.</text>
</comment>
<evidence type="ECO:0000313" key="5">
    <source>
        <dbReference type="Proteomes" id="UP001233314"/>
    </source>
</evidence>
<evidence type="ECO:0000256" key="3">
    <source>
        <dbReference type="RuleBase" id="RU361117"/>
    </source>
</evidence>
<comment type="function">
    <text evidence="2 3">Removes the phosphate from trehalose 6-phosphate to produce free trehalose.</text>
</comment>
<dbReference type="SUPFAM" id="SSF56784">
    <property type="entry name" value="HAD-like"/>
    <property type="match status" value="1"/>
</dbReference>
<reference evidence="4 5" key="1">
    <citation type="submission" date="2023-07" db="EMBL/GenBank/DDBJ databases">
        <title>Nocardioides sp. nov WY-20 isolated from soil.</title>
        <authorList>
            <person name="Liu B."/>
            <person name="Wan Y."/>
        </authorList>
    </citation>
    <scope>NUCLEOTIDE SEQUENCE [LARGE SCALE GENOMIC DNA]</scope>
    <source>
        <strain evidence="4 5">WY-20</strain>
    </source>
</reference>